<dbReference type="Gene3D" id="3.10.330.20">
    <property type="match status" value="1"/>
</dbReference>
<sequence length="532" mass="59088">MYFLYANCGLTEGDRVVLNTTKGVTLTKPLKKDQKIDVRGGYIEHNHIIGKGARDVVRTHNGRGDFRITQPTLDEYVSLTRRLVTPVYAADANLIVSLLDIHTQPPSGDEQHGEPLEILEAGTGHGSLTLHLARAINGANTCPPPIPQATQRTILDPQSQAQDTAEVTEEENIKQKDWDTWRTKRNAILHTVEISPKVSAHAEKVVRGFRRGIYTGSVDFYVSSAEGWIQHQIESRSSKLPPGEKLKPFLSYALLDMPSAEKRIPEVARVLKTDGVLAVFTPSITQIGDCVQLIKDQHLPLVLTKSVELGMGISGGRLWDVRPAVIRASLKNRDDAEEPTNEELDSLVDTSAANNQTHYAKEEDGSFQSSQESGLGGENHSVPSMFPRAGKVKDGKRASWFERLRGSSQSKLQHRRQQLAPLEPRPNMSDITSISLEEMCKVCYNLDPSQAPGRLLFCSMIFMALSTAQPGWEAEDTVICINLAPNVPPNMQYVQLQYGHYGTSRSDAMPFEAPTHFEYVIHPRMRKPTTEV</sequence>
<accession>A0A178F668</accession>
<organism evidence="5 6">
    <name type="scientific">Trichophyton rubrum</name>
    <name type="common">Athlete's foot fungus</name>
    <name type="synonym">Epidermophyton rubrum</name>
    <dbReference type="NCBI Taxonomy" id="5551"/>
    <lineage>
        <taxon>Eukaryota</taxon>
        <taxon>Fungi</taxon>
        <taxon>Dikarya</taxon>
        <taxon>Ascomycota</taxon>
        <taxon>Pezizomycotina</taxon>
        <taxon>Eurotiomycetes</taxon>
        <taxon>Eurotiomycetidae</taxon>
        <taxon>Onygenales</taxon>
        <taxon>Arthrodermataceae</taxon>
        <taxon>Trichophyton</taxon>
    </lineage>
</organism>
<dbReference type="InterPro" id="IPR014816">
    <property type="entry name" value="tRNA_MeTrfase_Gcd14"/>
</dbReference>
<dbReference type="VEuPathDB" id="FungiDB:TERG_07540"/>
<evidence type="ECO:0000313" key="5">
    <source>
        <dbReference type="EMBL" id="OAL67445.1"/>
    </source>
</evidence>
<dbReference type="Gene3D" id="3.40.50.150">
    <property type="entry name" value="Vaccinia Virus protein VP39"/>
    <property type="match status" value="1"/>
</dbReference>
<name>A0A178F668_TRIRU</name>
<evidence type="ECO:0000256" key="2">
    <source>
        <dbReference type="ARBA" id="ARBA00015963"/>
    </source>
</evidence>
<dbReference type="Proteomes" id="UP000243015">
    <property type="component" value="Unassembled WGS sequence"/>
</dbReference>
<evidence type="ECO:0000256" key="4">
    <source>
        <dbReference type="SAM" id="MobiDB-lite"/>
    </source>
</evidence>
<keyword evidence="5" id="KW-0808">Transferase</keyword>
<dbReference type="PANTHER" id="PTHR12133">
    <property type="entry name" value="TRNA (ADENINE(58)-N(1))-METHYLTRANSFERASE"/>
    <property type="match status" value="1"/>
</dbReference>
<reference evidence="5 6" key="1">
    <citation type="submission" date="2016-05" db="EMBL/GenBank/DDBJ databases">
        <title>Genome sequencing of Trichophyton rubrum CMCC(F)T1i isolated from hair.</title>
        <authorList>
            <person name="Zhan P."/>
            <person name="Tao Y."/>
            <person name="Liu W."/>
        </authorList>
    </citation>
    <scope>NUCLEOTIDE SEQUENCE [LARGE SCALE GENOMIC DNA]</scope>
    <source>
        <strain evidence="6">CMCC(F)T1i</strain>
    </source>
</reference>
<dbReference type="EC" id="2.1.1.220" evidence="1"/>
<dbReference type="EMBL" id="LHPM01000010">
    <property type="protein sequence ID" value="OAL67445.1"/>
    <property type="molecule type" value="Genomic_DNA"/>
</dbReference>
<dbReference type="PROSITE" id="PS51620">
    <property type="entry name" value="SAM_TRM61"/>
    <property type="match status" value="1"/>
</dbReference>
<dbReference type="AlphaFoldDB" id="A0A178F668"/>
<dbReference type="PANTHER" id="PTHR12133:SF1">
    <property type="entry name" value="TRNA (ADENINE(58)-N(1))-METHYLTRANSFERASE, MITOCHONDRIAL"/>
    <property type="match status" value="1"/>
</dbReference>
<dbReference type="InterPro" id="IPR029063">
    <property type="entry name" value="SAM-dependent_MTases_sf"/>
</dbReference>
<gene>
    <name evidence="5" type="ORF">A7C99_1309</name>
</gene>
<evidence type="ECO:0000313" key="6">
    <source>
        <dbReference type="Proteomes" id="UP000243015"/>
    </source>
</evidence>
<dbReference type="GO" id="GO:0005739">
    <property type="term" value="C:mitochondrion"/>
    <property type="evidence" value="ECO:0007669"/>
    <property type="project" value="TreeGrafter"/>
</dbReference>
<evidence type="ECO:0000256" key="1">
    <source>
        <dbReference type="ARBA" id="ARBA00012796"/>
    </source>
</evidence>
<proteinExistence type="predicted"/>
<dbReference type="GO" id="GO:0031515">
    <property type="term" value="C:tRNA (m1A) methyltransferase complex"/>
    <property type="evidence" value="ECO:0007669"/>
    <property type="project" value="InterPro"/>
</dbReference>
<protein>
    <recommendedName>
        <fullName evidence="2">tRNA (adenine(58)-N(1))-methyltransferase catalytic subunit TRM61</fullName>
        <ecNumber evidence="1">2.1.1.220</ecNumber>
    </recommendedName>
    <alternativeName>
        <fullName evidence="3">tRNA(m1A58)-methyltransferase subunit TRM61</fullName>
    </alternativeName>
</protein>
<keyword evidence="5" id="KW-0489">Methyltransferase</keyword>
<comment type="caution">
    <text evidence="5">The sequence shown here is derived from an EMBL/GenBank/DDBJ whole genome shotgun (WGS) entry which is preliminary data.</text>
</comment>
<evidence type="ECO:0000256" key="3">
    <source>
        <dbReference type="ARBA" id="ARBA00033309"/>
    </source>
</evidence>
<dbReference type="SUPFAM" id="SSF53335">
    <property type="entry name" value="S-adenosyl-L-methionine-dependent methyltransferases"/>
    <property type="match status" value="1"/>
</dbReference>
<dbReference type="GO" id="GO:0030488">
    <property type="term" value="P:tRNA methylation"/>
    <property type="evidence" value="ECO:0007669"/>
    <property type="project" value="InterPro"/>
</dbReference>
<dbReference type="GO" id="GO:0160107">
    <property type="term" value="F:tRNA (adenine(58)-N1)-methyltransferase activity"/>
    <property type="evidence" value="ECO:0007669"/>
    <property type="project" value="UniProtKB-EC"/>
</dbReference>
<feature type="region of interest" description="Disordered" evidence="4">
    <location>
        <begin position="359"/>
        <end position="394"/>
    </location>
</feature>
<dbReference type="VEuPathDB" id="FungiDB:TERG_12557"/>